<keyword evidence="1" id="KW-0328">Glycosyltransferase</keyword>
<feature type="region of interest" description="Disordered" evidence="3">
    <location>
        <begin position="495"/>
        <end position="521"/>
    </location>
</feature>
<organism evidence="5 6">
    <name type="scientific">Kineococcus glutinatus</name>
    <dbReference type="NCBI Taxonomy" id="1070872"/>
    <lineage>
        <taxon>Bacteria</taxon>
        <taxon>Bacillati</taxon>
        <taxon>Actinomycetota</taxon>
        <taxon>Actinomycetes</taxon>
        <taxon>Kineosporiales</taxon>
        <taxon>Kineosporiaceae</taxon>
        <taxon>Kineococcus</taxon>
    </lineage>
</organism>
<dbReference type="PANTHER" id="PTHR12526:SF510">
    <property type="entry name" value="D-INOSITOL 3-PHOSPHATE GLYCOSYLTRANSFERASE"/>
    <property type="match status" value="1"/>
</dbReference>
<reference evidence="6" key="1">
    <citation type="journal article" date="2019" name="Int. J. Syst. Evol. Microbiol.">
        <title>The Global Catalogue of Microorganisms (GCM) 10K type strain sequencing project: providing services to taxonomists for standard genome sequencing and annotation.</title>
        <authorList>
            <consortium name="The Broad Institute Genomics Platform"/>
            <consortium name="The Broad Institute Genome Sequencing Center for Infectious Disease"/>
            <person name="Wu L."/>
            <person name="Ma J."/>
        </authorList>
    </citation>
    <scope>NUCLEOTIDE SEQUENCE [LARGE SCALE GENOMIC DNA]</scope>
    <source>
        <strain evidence="6">JCM 18126</strain>
    </source>
</reference>
<name>A0ABP9I8G1_9ACTN</name>
<keyword evidence="2" id="KW-0808">Transferase</keyword>
<evidence type="ECO:0000256" key="2">
    <source>
        <dbReference type="ARBA" id="ARBA00022679"/>
    </source>
</evidence>
<dbReference type="RefSeq" id="WP_345713522.1">
    <property type="nucleotide sequence ID" value="NZ_BAABIL010000529.1"/>
</dbReference>
<dbReference type="SUPFAM" id="SSF53756">
    <property type="entry name" value="UDP-Glycosyltransferase/glycogen phosphorylase"/>
    <property type="match status" value="1"/>
</dbReference>
<dbReference type="Gene3D" id="3.40.50.2000">
    <property type="entry name" value="Glycogen Phosphorylase B"/>
    <property type="match status" value="2"/>
</dbReference>
<protein>
    <submittedName>
        <fullName evidence="5">GT4 family glycosyltransferase PelF</fullName>
    </submittedName>
</protein>
<evidence type="ECO:0000256" key="1">
    <source>
        <dbReference type="ARBA" id="ARBA00022676"/>
    </source>
</evidence>
<dbReference type="PANTHER" id="PTHR12526">
    <property type="entry name" value="GLYCOSYLTRANSFERASE"/>
    <property type="match status" value="1"/>
</dbReference>
<dbReference type="EMBL" id="BAABIL010000529">
    <property type="protein sequence ID" value="GAA4991509.1"/>
    <property type="molecule type" value="Genomic_DNA"/>
</dbReference>
<gene>
    <name evidence="5" type="primary">pelF</name>
    <name evidence="5" type="ORF">GCM10023225_30130</name>
</gene>
<dbReference type="Pfam" id="PF13692">
    <property type="entry name" value="Glyco_trans_1_4"/>
    <property type="match status" value="1"/>
</dbReference>
<feature type="domain" description="DUF3492" evidence="4">
    <location>
        <begin position="14"/>
        <end position="283"/>
    </location>
</feature>
<accession>A0ABP9I8G1</accession>
<dbReference type="NCBIfam" id="NF038011">
    <property type="entry name" value="PelF"/>
    <property type="match status" value="1"/>
</dbReference>
<comment type="caution">
    <text evidence="5">The sequence shown here is derived from an EMBL/GenBank/DDBJ whole genome shotgun (WGS) entry which is preliminary data.</text>
</comment>
<evidence type="ECO:0000256" key="3">
    <source>
        <dbReference type="SAM" id="MobiDB-lite"/>
    </source>
</evidence>
<evidence type="ECO:0000313" key="6">
    <source>
        <dbReference type="Proteomes" id="UP001501195"/>
    </source>
</evidence>
<sequence length="521" mass="55337">MSATTGTTTGAPPRVVLLTEGTYPFVVGGVSTWCDLLITGLPDVEWRVFALTAGTADAPVFELPPNASLAGHLHLWGSTRPPRGVRRRPFRARAPRRPTLAAELVEGLLGWSSDPLAVVPALVWCRRHPDRVLAMFRDEVMWEHYLRALAAVLDERHEEVGAVAEFDLGRAVDLYQTLFWLARTAAEPTPEGEVSLVTAAAWSSLPAAVDKAIGGRPVVLSEHGVYVRESYLAAVRSSDPAAARFVNTRLARGLTRLAYAIADVVCPVTEANAPWEEELGVSPERILTIPNGVPAPGRVEPAPRTRTVVSVGRLDPLKDVRTMLRVAAAVRERVPDVTFLHHGPVPRGQEDYARGCHALHAELGLGDSFRFMGATKDPTGVMRAADVVLMTSISEGFPISVLEALSQGRPVVTTLVGGVLDAMRGAGVTAPPGDVHALADAVVALLLDPGLAERLGGRGHERVGRLFGRQRCLDGYRAVLGAVVAESRAAGPRAEVPAAVGAPRLPAQSRAGSGGRTAVAP</sequence>
<proteinExistence type="predicted"/>
<keyword evidence="6" id="KW-1185">Reference proteome</keyword>
<dbReference type="Pfam" id="PF11997">
    <property type="entry name" value="DUF3492"/>
    <property type="match status" value="1"/>
</dbReference>
<evidence type="ECO:0000313" key="5">
    <source>
        <dbReference type="EMBL" id="GAA4991509.1"/>
    </source>
</evidence>
<dbReference type="InterPro" id="IPR047691">
    <property type="entry name" value="PelF-like"/>
</dbReference>
<evidence type="ECO:0000259" key="4">
    <source>
        <dbReference type="Pfam" id="PF11997"/>
    </source>
</evidence>
<dbReference type="InterPro" id="IPR022622">
    <property type="entry name" value="DUF3492"/>
</dbReference>
<dbReference type="Proteomes" id="UP001501195">
    <property type="component" value="Unassembled WGS sequence"/>
</dbReference>